<dbReference type="PANTHER" id="PTHR10000:SF53">
    <property type="entry name" value="5-AMINO-6-(5-PHOSPHO-D-RIBITYLAMINO)URACIL PHOSPHATASE YBJI-RELATED"/>
    <property type="match status" value="1"/>
</dbReference>
<evidence type="ECO:0000313" key="1">
    <source>
        <dbReference type="EMBL" id="GJM49025.1"/>
    </source>
</evidence>
<dbReference type="NCBIfam" id="TIGR00099">
    <property type="entry name" value="Cof-subfamily"/>
    <property type="match status" value="1"/>
</dbReference>
<protein>
    <submittedName>
        <fullName evidence="1">Haloacid dehalogenase</fullName>
    </submittedName>
</protein>
<reference evidence="1 4" key="1">
    <citation type="submission" date="2021-11" db="EMBL/GenBank/DDBJ databases">
        <title>Draft genome sequence of Capnocytophaga sp. strain KC07075 isolated from cat oral cavity.</title>
        <authorList>
            <person name="Suzuki M."/>
            <person name="Imaoka K."/>
            <person name="Kimura M."/>
            <person name="Morikawa S."/>
            <person name="Maeda K."/>
        </authorList>
    </citation>
    <scope>NUCLEOTIDE SEQUENCE</scope>
    <source>
        <strain evidence="1">KC07075</strain>
        <strain evidence="2 4">KC07079</strain>
    </source>
</reference>
<dbReference type="GO" id="GO:0016791">
    <property type="term" value="F:phosphatase activity"/>
    <property type="evidence" value="ECO:0007669"/>
    <property type="project" value="UniProtKB-ARBA"/>
</dbReference>
<dbReference type="EMBL" id="BQKB01000011">
    <property type="protein sequence ID" value="GJM52286.1"/>
    <property type="molecule type" value="Genomic_DNA"/>
</dbReference>
<dbReference type="PROSITE" id="PS01228">
    <property type="entry name" value="COF_1"/>
    <property type="match status" value="1"/>
</dbReference>
<dbReference type="NCBIfam" id="TIGR01484">
    <property type="entry name" value="HAD-SF-IIB"/>
    <property type="match status" value="1"/>
</dbReference>
<dbReference type="SFLD" id="SFLDG01140">
    <property type="entry name" value="C2.B:_Phosphomannomutase_and_P"/>
    <property type="match status" value="1"/>
</dbReference>
<dbReference type="Proteomes" id="UP001208692">
    <property type="component" value="Unassembled WGS sequence"/>
</dbReference>
<dbReference type="PANTHER" id="PTHR10000">
    <property type="entry name" value="PHOSPHOSERINE PHOSPHATASE"/>
    <property type="match status" value="1"/>
</dbReference>
<dbReference type="Gene3D" id="3.40.50.1000">
    <property type="entry name" value="HAD superfamily/HAD-like"/>
    <property type="match status" value="1"/>
</dbReference>
<accession>A0AAV5ATJ6</accession>
<name>A0AAV5ATJ6_9FLAO</name>
<evidence type="ECO:0000313" key="4">
    <source>
        <dbReference type="Proteomes" id="UP001208692"/>
    </source>
</evidence>
<dbReference type="AlphaFoldDB" id="A0AAV5ATJ6"/>
<dbReference type="EMBL" id="BQKA01000001">
    <property type="protein sequence ID" value="GJM49025.1"/>
    <property type="molecule type" value="Genomic_DNA"/>
</dbReference>
<dbReference type="GO" id="GO:0000287">
    <property type="term" value="F:magnesium ion binding"/>
    <property type="evidence" value="ECO:0007669"/>
    <property type="project" value="TreeGrafter"/>
</dbReference>
<dbReference type="SUPFAM" id="SSF56784">
    <property type="entry name" value="HAD-like"/>
    <property type="match status" value="1"/>
</dbReference>
<dbReference type="InterPro" id="IPR006379">
    <property type="entry name" value="HAD-SF_hydro_IIB"/>
</dbReference>
<gene>
    <name evidence="1" type="ORF">RCZ15_00010</name>
    <name evidence="2" type="ORF">RCZ16_06040</name>
</gene>
<dbReference type="InterPro" id="IPR036412">
    <property type="entry name" value="HAD-like_sf"/>
</dbReference>
<dbReference type="SFLD" id="SFLDS00003">
    <property type="entry name" value="Haloacid_Dehalogenase"/>
    <property type="match status" value="1"/>
</dbReference>
<dbReference type="CDD" id="cd07518">
    <property type="entry name" value="HAD_YbiV-Like"/>
    <property type="match status" value="1"/>
</dbReference>
<organism evidence="1 3">
    <name type="scientific">Capnocytophaga catalasegens</name>
    <dbReference type="NCBI Taxonomy" id="1004260"/>
    <lineage>
        <taxon>Bacteria</taxon>
        <taxon>Pseudomonadati</taxon>
        <taxon>Bacteroidota</taxon>
        <taxon>Flavobacteriia</taxon>
        <taxon>Flavobacteriales</taxon>
        <taxon>Flavobacteriaceae</taxon>
        <taxon>Capnocytophaga</taxon>
    </lineage>
</organism>
<dbReference type="Pfam" id="PF08282">
    <property type="entry name" value="Hydrolase_3"/>
    <property type="match status" value="1"/>
</dbReference>
<evidence type="ECO:0000313" key="2">
    <source>
        <dbReference type="EMBL" id="GJM52286.1"/>
    </source>
</evidence>
<evidence type="ECO:0000313" key="3">
    <source>
        <dbReference type="Proteomes" id="UP001207736"/>
    </source>
</evidence>
<dbReference type="InterPro" id="IPR000150">
    <property type="entry name" value="Cof"/>
</dbReference>
<dbReference type="GO" id="GO:0005829">
    <property type="term" value="C:cytosol"/>
    <property type="evidence" value="ECO:0007669"/>
    <property type="project" value="TreeGrafter"/>
</dbReference>
<proteinExistence type="predicted"/>
<comment type="caution">
    <text evidence="1">The sequence shown here is derived from an EMBL/GenBank/DDBJ whole genome shotgun (WGS) entry which is preliminary data.</text>
</comment>
<dbReference type="SFLD" id="SFLDG01144">
    <property type="entry name" value="C2.B.4:_PGP_Like"/>
    <property type="match status" value="1"/>
</dbReference>
<keyword evidence="4" id="KW-1185">Reference proteome</keyword>
<sequence>MKKTFFDVISIKKTLSLPLNNFFMIKLIVSDIDGTLVNSKKEIPTDFWSLFQELKERSIGFCIASGRQIQGLQQLFAPIADDLIFIPDNGASLVSKGTLLYEDSVPFSLLTSIIKVCEKVNSVGIGLCGKKYTYIKTKDEGIFAQYLPYYPAHQRVETFENINDVFFKLAIYDKKDIRTNLYPLLAKFGQQLNIAISGKTWLDVMKKDTNKGNALAYLQKYLDVTVSETAVFGDHLNDLEMMRFAKYSFAMKNAEEEVKKVANYITDFDNENQGVTRQIRKFFESELI</sequence>
<dbReference type="Gene3D" id="3.30.1240.10">
    <property type="match status" value="1"/>
</dbReference>
<dbReference type="Proteomes" id="UP001207736">
    <property type="component" value="Unassembled WGS sequence"/>
</dbReference>
<dbReference type="InterPro" id="IPR023214">
    <property type="entry name" value="HAD_sf"/>
</dbReference>